<reference evidence="2" key="1">
    <citation type="submission" date="2024-03" db="EMBL/GenBank/DDBJ databases">
        <title>WGS assembly of Saponaria officinalis var. Norfolk2.</title>
        <authorList>
            <person name="Jenkins J."/>
            <person name="Shu S."/>
            <person name="Grimwood J."/>
            <person name="Barry K."/>
            <person name="Goodstein D."/>
            <person name="Schmutz J."/>
            <person name="Leebens-Mack J."/>
            <person name="Osbourn A."/>
        </authorList>
    </citation>
    <scope>NUCLEOTIDE SEQUENCE [LARGE SCALE GENOMIC DNA]</scope>
    <source>
        <strain evidence="2">JIC</strain>
    </source>
</reference>
<accession>A0AAW1GZL3</accession>
<keyword evidence="1" id="KW-0812">Transmembrane</keyword>
<dbReference type="AlphaFoldDB" id="A0AAW1GZL3"/>
<keyword evidence="1" id="KW-0472">Membrane</keyword>
<name>A0AAW1GZL3_SAPOF</name>
<evidence type="ECO:0000313" key="3">
    <source>
        <dbReference type="Proteomes" id="UP001443914"/>
    </source>
</evidence>
<protein>
    <submittedName>
        <fullName evidence="2">Uncharacterized protein</fullName>
    </submittedName>
</protein>
<organism evidence="2 3">
    <name type="scientific">Saponaria officinalis</name>
    <name type="common">Common soapwort</name>
    <name type="synonym">Lychnis saponaria</name>
    <dbReference type="NCBI Taxonomy" id="3572"/>
    <lineage>
        <taxon>Eukaryota</taxon>
        <taxon>Viridiplantae</taxon>
        <taxon>Streptophyta</taxon>
        <taxon>Embryophyta</taxon>
        <taxon>Tracheophyta</taxon>
        <taxon>Spermatophyta</taxon>
        <taxon>Magnoliopsida</taxon>
        <taxon>eudicotyledons</taxon>
        <taxon>Gunneridae</taxon>
        <taxon>Pentapetalae</taxon>
        <taxon>Caryophyllales</taxon>
        <taxon>Caryophyllaceae</taxon>
        <taxon>Caryophylleae</taxon>
        <taxon>Saponaria</taxon>
    </lineage>
</organism>
<dbReference type="Proteomes" id="UP001443914">
    <property type="component" value="Unassembled WGS sequence"/>
</dbReference>
<gene>
    <name evidence="2" type="ORF">RND81_13G071200</name>
</gene>
<evidence type="ECO:0000313" key="2">
    <source>
        <dbReference type="EMBL" id="KAK9668599.1"/>
    </source>
</evidence>
<keyword evidence="3" id="KW-1185">Reference proteome</keyword>
<keyword evidence="1" id="KW-1133">Transmembrane helix</keyword>
<proteinExistence type="predicted"/>
<evidence type="ECO:0000256" key="1">
    <source>
        <dbReference type="SAM" id="Phobius"/>
    </source>
</evidence>
<comment type="caution">
    <text evidence="2">The sequence shown here is derived from an EMBL/GenBank/DDBJ whole genome shotgun (WGS) entry which is preliminary data.</text>
</comment>
<feature type="transmembrane region" description="Helical" evidence="1">
    <location>
        <begin position="66"/>
        <end position="86"/>
    </location>
</feature>
<dbReference type="EMBL" id="JBDFQZ010000013">
    <property type="protein sequence ID" value="KAK9668599.1"/>
    <property type="molecule type" value="Genomic_DNA"/>
</dbReference>
<sequence length="153" mass="17052">MNKPPPVLSPTQHSLAFTHIVTPSLATSIDALTFTPSVNCEFFRRLAICHKVLPEGDKSLENFSFFFYRSLLFIYLFVFSWICLCSTGTRGHNQQKAAAVGRDARTSGYSAARRGGDGQGNSQLSSWYPRTPFRVITGIVRVCLCYTEISSFP</sequence>